<comment type="caution">
    <text evidence="1">The sequence shown here is derived from an EMBL/GenBank/DDBJ whole genome shotgun (WGS) entry which is preliminary data.</text>
</comment>
<dbReference type="AlphaFoldDB" id="A0A841C1F2"/>
<sequence length="103" mass="10485">MSTEVHPPELRRTAALLDDAAEALLAAGDKLSRVAVPADPHAADGPDVGGALSRLGRRCADETFALKIAAEQLANGLREAADQAVAADNQAARALRYAAGAGV</sequence>
<name>A0A841C1F2_9ACTN</name>
<protein>
    <submittedName>
        <fullName evidence="1">Uncharacterized protein YukE</fullName>
    </submittedName>
</protein>
<accession>A0A841C1F2</accession>
<dbReference type="EMBL" id="JACHMN010000003">
    <property type="protein sequence ID" value="MBB5872800.1"/>
    <property type="molecule type" value="Genomic_DNA"/>
</dbReference>
<organism evidence="1 2">
    <name type="scientific">Allocatelliglobosispora scoriae</name>
    <dbReference type="NCBI Taxonomy" id="643052"/>
    <lineage>
        <taxon>Bacteria</taxon>
        <taxon>Bacillati</taxon>
        <taxon>Actinomycetota</taxon>
        <taxon>Actinomycetes</taxon>
        <taxon>Micromonosporales</taxon>
        <taxon>Micromonosporaceae</taxon>
        <taxon>Allocatelliglobosispora</taxon>
    </lineage>
</organism>
<dbReference type="Proteomes" id="UP000587527">
    <property type="component" value="Unassembled WGS sequence"/>
</dbReference>
<proteinExistence type="predicted"/>
<evidence type="ECO:0000313" key="1">
    <source>
        <dbReference type="EMBL" id="MBB5872800.1"/>
    </source>
</evidence>
<keyword evidence="2" id="KW-1185">Reference proteome</keyword>
<reference evidence="1 2" key="1">
    <citation type="submission" date="2020-08" db="EMBL/GenBank/DDBJ databases">
        <title>Sequencing the genomes of 1000 actinobacteria strains.</title>
        <authorList>
            <person name="Klenk H.-P."/>
        </authorList>
    </citation>
    <scope>NUCLEOTIDE SEQUENCE [LARGE SCALE GENOMIC DNA]</scope>
    <source>
        <strain evidence="1 2">DSM 45362</strain>
    </source>
</reference>
<gene>
    <name evidence="1" type="ORF">F4553_006234</name>
</gene>
<evidence type="ECO:0000313" key="2">
    <source>
        <dbReference type="Proteomes" id="UP000587527"/>
    </source>
</evidence>
<dbReference type="RefSeq" id="WP_184842981.1">
    <property type="nucleotide sequence ID" value="NZ_JACHMN010000003.1"/>
</dbReference>